<keyword evidence="4" id="KW-1133">Transmembrane helix</keyword>
<evidence type="ECO:0000256" key="2">
    <source>
        <dbReference type="ARBA" id="ARBA00022801"/>
    </source>
</evidence>
<keyword evidence="1" id="KW-0808">Transferase</keyword>
<dbReference type="InterPro" id="IPR007053">
    <property type="entry name" value="LRAT_dom"/>
</dbReference>
<evidence type="ECO:0000256" key="4">
    <source>
        <dbReference type="SAM" id="Phobius"/>
    </source>
</evidence>
<dbReference type="GO" id="GO:0016746">
    <property type="term" value="F:acyltransferase activity"/>
    <property type="evidence" value="ECO:0007669"/>
    <property type="project" value="UniProtKB-KW"/>
</dbReference>
<feature type="transmembrane region" description="Helical" evidence="4">
    <location>
        <begin position="117"/>
        <end position="143"/>
    </location>
</feature>
<dbReference type="Proteomes" id="UP001597351">
    <property type="component" value="Unassembled WGS sequence"/>
</dbReference>
<dbReference type="Gene3D" id="3.90.1720.10">
    <property type="entry name" value="endopeptidase domain like (from Nostoc punctiforme)"/>
    <property type="match status" value="1"/>
</dbReference>
<dbReference type="EMBL" id="JBHUGD010000003">
    <property type="protein sequence ID" value="MFD1947369.1"/>
    <property type="molecule type" value="Genomic_DNA"/>
</dbReference>
<dbReference type="PANTHER" id="PTHR13943:SF77">
    <property type="entry name" value="LRAT DOMAIN-CONTAINING PROTEIN"/>
    <property type="match status" value="1"/>
</dbReference>
<keyword evidence="3" id="KW-0443">Lipid metabolism</keyword>
<dbReference type="PROSITE" id="PS51934">
    <property type="entry name" value="LRAT"/>
    <property type="match status" value="1"/>
</dbReference>
<keyword evidence="7" id="KW-1185">Reference proteome</keyword>
<gene>
    <name evidence="6" type="ORF">ACFSDE_11260</name>
</gene>
<comment type="caution">
    <text evidence="6">The sequence shown here is derived from an EMBL/GenBank/DDBJ whole genome shotgun (WGS) entry which is preliminary data.</text>
</comment>
<dbReference type="InterPro" id="IPR051496">
    <property type="entry name" value="H-rev107_PLA/AT"/>
</dbReference>
<protein>
    <submittedName>
        <fullName evidence="6">Lecithin retinol acyltransferase family protein</fullName>
    </submittedName>
</protein>
<evidence type="ECO:0000313" key="6">
    <source>
        <dbReference type="EMBL" id="MFD1947369.1"/>
    </source>
</evidence>
<evidence type="ECO:0000256" key="3">
    <source>
        <dbReference type="ARBA" id="ARBA00023098"/>
    </source>
</evidence>
<reference evidence="7" key="1">
    <citation type="journal article" date="2019" name="Int. J. Syst. Evol. Microbiol.">
        <title>The Global Catalogue of Microorganisms (GCM) 10K type strain sequencing project: providing services to taxonomists for standard genome sequencing and annotation.</title>
        <authorList>
            <consortium name="The Broad Institute Genomics Platform"/>
            <consortium name="The Broad Institute Genome Sequencing Center for Infectious Disease"/>
            <person name="Wu L."/>
            <person name="Ma J."/>
        </authorList>
    </citation>
    <scope>NUCLEOTIDE SEQUENCE [LARGE SCALE GENOMIC DNA]</scope>
    <source>
        <strain evidence="7">CGMCC 1.12477</strain>
    </source>
</reference>
<organism evidence="6 7">
    <name type="scientific">Nocardioides aestuarii</name>
    <dbReference type="NCBI Taxonomy" id="252231"/>
    <lineage>
        <taxon>Bacteria</taxon>
        <taxon>Bacillati</taxon>
        <taxon>Actinomycetota</taxon>
        <taxon>Actinomycetes</taxon>
        <taxon>Propionibacteriales</taxon>
        <taxon>Nocardioidaceae</taxon>
        <taxon>Nocardioides</taxon>
    </lineage>
</organism>
<name>A0ABW4TL14_9ACTN</name>
<dbReference type="PANTHER" id="PTHR13943">
    <property type="entry name" value="HRAS-LIKE SUPPRESSOR - RELATED"/>
    <property type="match status" value="1"/>
</dbReference>
<evidence type="ECO:0000256" key="1">
    <source>
        <dbReference type="ARBA" id="ARBA00022679"/>
    </source>
</evidence>
<keyword evidence="4" id="KW-0812">Transmembrane</keyword>
<evidence type="ECO:0000259" key="5">
    <source>
        <dbReference type="PROSITE" id="PS51934"/>
    </source>
</evidence>
<dbReference type="RefSeq" id="WP_343918401.1">
    <property type="nucleotide sequence ID" value="NZ_BAAAJT010000002.1"/>
</dbReference>
<feature type="domain" description="LRAT" evidence="5">
    <location>
        <begin position="6"/>
        <end position="105"/>
    </location>
</feature>
<accession>A0ABW4TL14</accession>
<keyword evidence="6" id="KW-0012">Acyltransferase</keyword>
<dbReference type="Pfam" id="PF04970">
    <property type="entry name" value="LRAT"/>
    <property type="match status" value="1"/>
</dbReference>
<keyword evidence="2" id="KW-0378">Hydrolase</keyword>
<proteinExistence type="predicted"/>
<evidence type="ECO:0000313" key="7">
    <source>
        <dbReference type="Proteomes" id="UP001597351"/>
    </source>
</evidence>
<keyword evidence="4" id="KW-0472">Membrane</keyword>
<sequence length="150" mass="17063">MSRGDHLFVRRRHYTHHGIDCGDGTVIHFGRKSAGGAGRRVERVSRQAFARGGEIRVKSYRFKLPTEQILRNAESRLGETNYSLVRNNCEHIATWSVTGRRQSKQVRNWAVAAPGAIFSFGFLDAMGLQFLLLGSLSVGLLAWRRRPRRR</sequence>